<evidence type="ECO:0000256" key="2">
    <source>
        <dbReference type="ARBA" id="ARBA00017947"/>
    </source>
</evidence>
<feature type="domain" description="Vps16 C-terminal" evidence="4">
    <location>
        <begin position="537"/>
        <end position="850"/>
    </location>
</feature>
<dbReference type="InterPro" id="IPR006925">
    <property type="entry name" value="Vps16_C"/>
</dbReference>
<evidence type="ECO:0000256" key="3">
    <source>
        <dbReference type="PIRNR" id="PIRNR007949"/>
    </source>
</evidence>
<feature type="domain" description="Vps16 N-terminal" evidence="5">
    <location>
        <begin position="10"/>
        <end position="432"/>
    </location>
</feature>
<dbReference type="Proteomes" id="UP000186922">
    <property type="component" value="Unassembled WGS sequence"/>
</dbReference>
<evidence type="ECO:0000256" key="1">
    <source>
        <dbReference type="ARBA" id="ARBA00009250"/>
    </source>
</evidence>
<comment type="subcellular location">
    <subcellularLocation>
        <location evidence="3">Late endosome membrane</location>
        <topology evidence="3">Peripheral membrane protein</topology>
        <orientation evidence="3">Cytoplasmic side</orientation>
    </subcellularLocation>
    <subcellularLocation>
        <location evidence="3">Lysosome membrane</location>
        <topology evidence="3">Peripheral membrane protein</topology>
        <orientation evidence="3">Cytoplasmic side</orientation>
    </subcellularLocation>
    <text evidence="3">Cytoplasmic, peripheral membrane protein associated with late endosomes/lysosomes.</text>
</comment>
<keyword evidence="3" id="KW-0653">Protein transport</keyword>
<comment type="function">
    <text evidence="3">Plays a role in vesicle-mediated protein trafficking to lysosomal compartments including the endocytic membrane transport and autophagic pathways. Believed to act as a core component of the putative HOPS and CORVET endosomal tethering complexes.</text>
</comment>
<reference evidence="6 7" key="1">
    <citation type="journal article" date="2016" name="Nat. Commun.">
        <title>Extremotolerant tardigrade genome and improved radiotolerance of human cultured cells by tardigrade-unique protein.</title>
        <authorList>
            <person name="Hashimoto T."/>
            <person name="Horikawa D.D."/>
            <person name="Saito Y."/>
            <person name="Kuwahara H."/>
            <person name="Kozuka-Hata H."/>
            <person name="Shin-I T."/>
            <person name="Minakuchi Y."/>
            <person name="Ohishi K."/>
            <person name="Motoyama A."/>
            <person name="Aizu T."/>
            <person name="Enomoto A."/>
            <person name="Kondo K."/>
            <person name="Tanaka S."/>
            <person name="Hara Y."/>
            <person name="Koshikawa S."/>
            <person name="Sagara H."/>
            <person name="Miura T."/>
            <person name="Yokobori S."/>
            <person name="Miyagawa K."/>
            <person name="Suzuki Y."/>
            <person name="Kubo T."/>
            <person name="Oyama M."/>
            <person name="Kohara Y."/>
            <person name="Fujiyama A."/>
            <person name="Arakawa K."/>
            <person name="Katayama T."/>
            <person name="Toyoda A."/>
            <person name="Kunieda T."/>
        </authorList>
    </citation>
    <scope>NUCLEOTIDE SEQUENCE [LARGE SCALE GENOMIC DNA]</scope>
    <source>
        <strain evidence="6 7">YOKOZUNA-1</strain>
    </source>
</reference>
<comment type="caution">
    <text evidence="6">The sequence shown here is derived from an EMBL/GenBank/DDBJ whole genome shotgun (WGS) entry which is preliminary data.</text>
</comment>
<dbReference type="GO" id="GO:0006886">
    <property type="term" value="P:intracellular protein transport"/>
    <property type="evidence" value="ECO:0007669"/>
    <property type="project" value="InterPro"/>
</dbReference>
<keyword evidence="7" id="KW-1185">Reference proteome</keyword>
<evidence type="ECO:0000313" key="7">
    <source>
        <dbReference type="Proteomes" id="UP000186922"/>
    </source>
</evidence>
<dbReference type="InterPro" id="IPR006926">
    <property type="entry name" value="Vps16_N"/>
</dbReference>
<dbReference type="GO" id="GO:0042144">
    <property type="term" value="P:vacuole fusion, non-autophagic"/>
    <property type="evidence" value="ECO:0007669"/>
    <property type="project" value="TreeGrafter"/>
</dbReference>
<evidence type="ECO:0000259" key="4">
    <source>
        <dbReference type="Pfam" id="PF04840"/>
    </source>
</evidence>
<keyword evidence="3" id="KW-0472">Membrane</keyword>
<evidence type="ECO:0000313" key="6">
    <source>
        <dbReference type="EMBL" id="GAU96504.1"/>
    </source>
</evidence>
<keyword evidence="3" id="KW-0458">Lysosome</keyword>
<dbReference type="PANTHER" id="PTHR12811:SF0">
    <property type="entry name" value="VACUOLAR PROTEIN SORTING-ASSOCIATED PROTEIN 16 HOMOLOG"/>
    <property type="match status" value="1"/>
</dbReference>
<dbReference type="GO" id="GO:0031902">
    <property type="term" value="C:late endosome membrane"/>
    <property type="evidence" value="ECO:0007669"/>
    <property type="project" value="UniProtKB-SubCell"/>
</dbReference>
<sequence length="858" mass="97268">MTMAMQNFTDNWSPFGFDVYYRKFELYQMGWQKFNVDISDFAIISVAKNGGNIVVVRDDRKKQPPSGPEVPHTTALIRPNIVVFSAAGRLVWQFAWNSGPLMQIGWSTINELVCIQDDGRVLLYDMFGTFIRTFGTGQEAADVRITDCRIFENKSQTGVIVLTETRKFFLVSNIDNPTVRAMGDVPGGNTPSLFRRCWSVVCSEKDINVYITKDSDLYCLNKIGQVQEIPSGISENTKGFVALSASPNQKSIALVTAEGVVVIKSLEDVDSGAVCQFDAKCPDNQPKQLAWCGNGAVVGYWENNGSHILLMVGPKKDWINFRFDSSVHLVPEIDSLRVITRDTHDLIQKVPAVTMQVMKVGSMAPGAYLLEACREYEALSYKADEYLKLVKPNLEEATMQCIDAAVQEFEVSMQKLLFRAAAFGKTFLENKTAVTDNFVSTCKYLRVLNALRHYLYGMPVTWRQFQSETITSLLDRLVARRQFELAYRVCSYLELPASQGVSRILLNWSSYKMNQRNESDEDVAGAIIGKLEKTPGISFAECARNARALGRLSLAVELLEREPSAQLQVPLLLEFGKDELALSKAIQSGNSDLVYDVILYLKSKLGTAEFLMRIRSNREVFALFVKYCKEFNPKLLRDLFIQEDWRSEEAFTFIPESFEALSVPEQLSALQNAVERFDHAKDDFNKKITEDQIKLIRHQVKLEEKFAKKFVGLTVHKTLEALLQDSQWKLAEEFKKDYQMSDRHFWFLKVEVLARLKQWEELEKFMRSARKPVIGLEHFALAAHKYGNVVEAQKYLLKVDDEQKLRCMLKMGMLDEAADLAIKQKDPVAMGAVLDKCRREDSAVTAKLQAAKTGLGYT</sequence>
<dbReference type="GO" id="GO:0033263">
    <property type="term" value="C:CORVET complex"/>
    <property type="evidence" value="ECO:0007669"/>
    <property type="project" value="UniProtKB-UniRule"/>
</dbReference>
<dbReference type="AlphaFoldDB" id="A0A1D1V414"/>
<organism evidence="6 7">
    <name type="scientific">Ramazzottius varieornatus</name>
    <name type="common">Water bear</name>
    <name type="synonym">Tardigrade</name>
    <dbReference type="NCBI Taxonomy" id="947166"/>
    <lineage>
        <taxon>Eukaryota</taxon>
        <taxon>Metazoa</taxon>
        <taxon>Ecdysozoa</taxon>
        <taxon>Tardigrada</taxon>
        <taxon>Eutardigrada</taxon>
        <taxon>Parachela</taxon>
        <taxon>Hypsibioidea</taxon>
        <taxon>Ramazzottiidae</taxon>
        <taxon>Ramazzottius</taxon>
    </lineage>
</organism>
<dbReference type="InterPro" id="IPR011047">
    <property type="entry name" value="Quinoprotein_ADH-like_sf"/>
</dbReference>
<dbReference type="GO" id="GO:0030897">
    <property type="term" value="C:HOPS complex"/>
    <property type="evidence" value="ECO:0007669"/>
    <property type="project" value="UniProtKB-UniRule"/>
</dbReference>
<keyword evidence="3" id="KW-0967">Endosome</keyword>
<keyword evidence="3" id="KW-0813">Transport</keyword>
<dbReference type="EMBL" id="BDGG01000003">
    <property type="protein sequence ID" value="GAU96504.1"/>
    <property type="molecule type" value="Genomic_DNA"/>
</dbReference>
<gene>
    <name evidence="6" type="primary">RvY_07939-1</name>
    <name evidence="6" type="synonym">RvY_07939.1</name>
    <name evidence="6" type="ORF">RvY_07939</name>
</gene>
<dbReference type="InterPro" id="IPR038132">
    <property type="entry name" value="Vps16_C_sf"/>
</dbReference>
<protein>
    <recommendedName>
        <fullName evidence="2 3">Vacuolar protein sorting-associated protein 16 homolog</fullName>
    </recommendedName>
</protein>
<name>A0A1D1V414_RAMVA</name>
<comment type="similarity">
    <text evidence="1 3">Belongs to the VPS16 family.</text>
</comment>
<dbReference type="STRING" id="947166.A0A1D1V414"/>
<dbReference type="Gene3D" id="1.10.150.780">
    <property type="entry name" value="Vps16, C-terminal region"/>
    <property type="match status" value="1"/>
</dbReference>
<dbReference type="GO" id="GO:0003779">
    <property type="term" value="F:actin binding"/>
    <property type="evidence" value="ECO:0007669"/>
    <property type="project" value="TreeGrafter"/>
</dbReference>
<evidence type="ECO:0000259" key="5">
    <source>
        <dbReference type="Pfam" id="PF04841"/>
    </source>
</evidence>
<accession>A0A1D1V414</accession>
<dbReference type="GO" id="GO:0016197">
    <property type="term" value="P:endosomal transport"/>
    <property type="evidence" value="ECO:0007669"/>
    <property type="project" value="TreeGrafter"/>
</dbReference>
<dbReference type="Pfam" id="PF04840">
    <property type="entry name" value="Vps16_C"/>
    <property type="match status" value="1"/>
</dbReference>
<dbReference type="InterPro" id="IPR016534">
    <property type="entry name" value="VPS16"/>
</dbReference>
<proteinExistence type="inferred from homology"/>
<dbReference type="PIRSF" id="PIRSF007949">
    <property type="entry name" value="VPS16"/>
    <property type="match status" value="1"/>
</dbReference>
<dbReference type="OrthoDB" id="1792at2759"/>
<dbReference type="SUPFAM" id="SSF50998">
    <property type="entry name" value="Quinoprotein alcohol dehydrogenase-like"/>
    <property type="match status" value="1"/>
</dbReference>
<dbReference type="Pfam" id="PF04841">
    <property type="entry name" value="Vps16_N"/>
    <property type="match status" value="1"/>
</dbReference>
<dbReference type="PANTHER" id="PTHR12811">
    <property type="entry name" value="VACUOLAR PROTEIN SORTING VPS16"/>
    <property type="match status" value="1"/>
</dbReference>
<dbReference type="GO" id="GO:0005765">
    <property type="term" value="C:lysosomal membrane"/>
    <property type="evidence" value="ECO:0007669"/>
    <property type="project" value="UniProtKB-SubCell"/>
</dbReference>